<reference evidence="1 2" key="1">
    <citation type="submission" date="2019-12" db="EMBL/GenBank/DDBJ databases">
        <title>Genomic-based taxomic classification of the family Erythrobacteraceae.</title>
        <authorList>
            <person name="Xu L."/>
        </authorList>
    </citation>
    <scope>NUCLEOTIDE SEQUENCE [LARGE SCALE GENOMIC DNA]</scope>
    <source>
        <strain evidence="1 2">100921-2</strain>
    </source>
</reference>
<keyword evidence="2" id="KW-1185">Reference proteome</keyword>
<evidence type="ECO:0000313" key="2">
    <source>
        <dbReference type="Proteomes" id="UP000439522"/>
    </source>
</evidence>
<accession>A0A6I4TD84</accession>
<dbReference type="AlphaFoldDB" id="A0A6I4TD84"/>
<proteinExistence type="predicted"/>
<organism evidence="1 2">
    <name type="scientific">Tsuneonella aeria</name>
    <dbReference type="NCBI Taxonomy" id="1837929"/>
    <lineage>
        <taxon>Bacteria</taxon>
        <taxon>Pseudomonadati</taxon>
        <taxon>Pseudomonadota</taxon>
        <taxon>Alphaproteobacteria</taxon>
        <taxon>Sphingomonadales</taxon>
        <taxon>Erythrobacteraceae</taxon>
        <taxon>Tsuneonella</taxon>
    </lineage>
</organism>
<dbReference type="SUPFAM" id="SSF46565">
    <property type="entry name" value="Chaperone J-domain"/>
    <property type="match status" value="1"/>
</dbReference>
<sequence>MLKLLFFAALIALAVRVVLGRWPWEYLTAKPTRGLAVFEARQLLAVREGASRAEIVEAHRRKLAAVHPDRGGTNAQVHAVNAARDLLLAQLPGSS</sequence>
<name>A0A6I4TD84_9SPHN</name>
<dbReference type="OrthoDB" id="9811070at2"/>
<comment type="caution">
    <text evidence="1">The sequence shown here is derived from an EMBL/GenBank/DDBJ whole genome shotgun (WGS) entry which is preliminary data.</text>
</comment>
<dbReference type="RefSeq" id="WP_160610932.1">
    <property type="nucleotide sequence ID" value="NZ_WTZA01000001.1"/>
</dbReference>
<dbReference type="Proteomes" id="UP000439522">
    <property type="component" value="Unassembled WGS sequence"/>
</dbReference>
<dbReference type="InterPro" id="IPR036869">
    <property type="entry name" value="J_dom_sf"/>
</dbReference>
<evidence type="ECO:0000313" key="1">
    <source>
        <dbReference type="EMBL" id="MXO75271.1"/>
    </source>
</evidence>
<gene>
    <name evidence="1" type="ORF">GRI40_08595</name>
</gene>
<dbReference type="CDD" id="cd06257">
    <property type="entry name" value="DnaJ"/>
    <property type="match status" value="1"/>
</dbReference>
<dbReference type="InterPro" id="IPR001623">
    <property type="entry name" value="DnaJ_domain"/>
</dbReference>
<dbReference type="Gene3D" id="1.10.287.110">
    <property type="entry name" value="DnaJ domain"/>
    <property type="match status" value="1"/>
</dbReference>
<dbReference type="EMBL" id="WTZA01000001">
    <property type="protein sequence ID" value="MXO75271.1"/>
    <property type="molecule type" value="Genomic_DNA"/>
</dbReference>
<protein>
    <submittedName>
        <fullName evidence="1">Molecular chaperone DnaJ</fullName>
    </submittedName>
</protein>